<reference evidence="1" key="1">
    <citation type="submission" date="2022-05" db="EMBL/GenBank/DDBJ databases">
        <title>Chromosome-level genome of Chaenocephalus aceratus.</title>
        <authorList>
            <person name="Park H."/>
        </authorList>
    </citation>
    <scope>NUCLEOTIDE SEQUENCE</scope>
    <source>
        <strain evidence="1">KU_202001</strain>
    </source>
</reference>
<dbReference type="Proteomes" id="UP001057452">
    <property type="component" value="Chromosome 6"/>
</dbReference>
<gene>
    <name evidence="1" type="ORF">KUCAC02_021792</name>
</gene>
<name>A0ACB9XI94_CHAAC</name>
<proteinExistence type="predicted"/>
<protein>
    <submittedName>
        <fullName evidence="1">Uncharacterized protein</fullName>
    </submittedName>
</protein>
<evidence type="ECO:0000313" key="2">
    <source>
        <dbReference type="Proteomes" id="UP001057452"/>
    </source>
</evidence>
<keyword evidence="2" id="KW-1185">Reference proteome</keyword>
<sequence>MKIENRDRELPTERRGQEEKKAEGTTLRALLCSSATLKMGYAQKAVFASLQAAGVFFFISSAWRKGKVPDLGSIFVLRQRAVSLLSVGVKEVSL</sequence>
<evidence type="ECO:0000313" key="1">
    <source>
        <dbReference type="EMBL" id="KAI4826145.1"/>
    </source>
</evidence>
<comment type="caution">
    <text evidence="1">The sequence shown here is derived from an EMBL/GenBank/DDBJ whole genome shotgun (WGS) entry which is preliminary data.</text>
</comment>
<accession>A0ACB9XI94</accession>
<dbReference type="EMBL" id="CM043790">
    <property type="protein sequence ID" value="KAI4826145.1"/>
    <property type="molecule type" value="Genomic_DNA"/>
</dbReference>
<organism evidence="1 2">
    <name type="scientific">Chaenocephalus aceratus</name>
    <name type="common">Blackfin icefish</name>
    <name type="synonym">Chaenichthys aceratus</name>
    <dbReference type="NCBI Taxonomy" id="36190"/>
    <lineage>
        <taxon>Eukaryota</taxon>
        <taxon>Metazoa</taxon>
        <taxon>Chordata</taxon>
        <taxon>Craniata</taxon>
        <taxon>Vertebrata</taxon>
        <taxon>Euteleostomi</taxon>
        <taxon>Actinopterygii</taxon>
        <taxon>Neopterygii</taxon>
        <taxon>Teleostei</taxon>
        <taxon>Neoteleostei</taxon>
        <taxon>Acanthomorphata</taxon>
        <taxon>Eupercaria</taxon>
        <taxon>Perciformes</taxon>
        <taxon>Notothenioidei</taxon>
        <taxon>Channichthyidae</taxon>
        <taxon>Chaenocephalus</taxon>
    </lineage>
</organism>